<proteinExistence type="predicted"/>
<dbReference type="OrthoDB" id="3366231at2759"/>
<evidence type="ECO:0000259" key="1">
    <source>
        <dbReference type="Pfam" id="PF14214"/>
    </source>
</evidence>
<reference evidence="2 3" key="1">
    <citation type="journal article" date="2018" name="Biotechnol. Biofuels">
        <title>Integrative visual omics of the white-rot fungus Polyporus brumalis exposes the biotechnological potential of its oxidative enzymes for delignifying raw plant biomass.</title>
        <authorList>
            <person name="Miyauchi S."/>
            <person name="Rancon A."/>
            <person name="Drula E."/>
            <person name="Hage H."/>
            <person name="Chaduli D."/>
            <person name="Favel A."/>
            <person name="Grisel S."/>
            <person name="Henrissat B."/>
            <person name="Herpoel-Gimbert I."/>
            <person name="Ruiz-Duenas F.J."/>
            <person name="Chevret D."/>
            <person name="Hainaut M."/>
            <person name="Lin J."/>
            <person name="Wang M."/>
            <person name="Pangilinan J."/>
            <person name="Lipzen A."/>
            <person name="Lesage-Meessen L."/>
            <person name="Navarro D."/>
            <person name="Riley R."/>
            <person name="Grigoriev I.V."/>
            <person name="Zhou S."/>
            <person name="Raouche S."/>
            <person name="Rosso M.N."/>
        </authorList>
    </citation>
    <scope>NUCLEOTIDE SEQUENCE [LARGE SCALE GENOMIC DNA]</scope>
    <source>
        <strain evidence="2 3">BRFM 1820</strain>
    </source>
</reference>
<evidence type="ECO:0000313" key="3">
    <source>
        <dbReference type="Proteomes" id="UP000256964"/>
    </source>
</evidence>
<evidence type="ECO:0000313" key="2">
    <source>
        <dbReference type="EMBL" id="RDX46956.1"/>
    </source>
</evidence>
<dbReference type="Proteomes" id="UP000256964">
    <property type="component" value="Unassembled WGS sequence"/>
</dbReference>
<feature type="domain" description="Helitron helicase-like" evidence="1">
    <location>
        <begin position="2"/>
        <end position="21"/>
    </location>
</feature>
<dbReference type="STRING" id="139420.A0A371D326"/>
<accession>A0A371D326</accession>
<dbReference type="EMBL" id="KZ857423">
    <property type="protein sequence ID" value="RDX46956.1"/>
    <property type="molecule type" value="Genomic_DNA"/>
</dbReference>
<dbReference type="AlphaFoldDB" id="A0A371D326"/>
<gene>
    <name evidence="2" type="ORF">OH76DRAFT_1324665</name>
</gene>
<feature type="non-terminal residue" evidence="2">
    <location>
        <position position="1"/>
    </location>
</feature>
<protein>
    <recommendedName>
        <fullName evidence="1">Helitron helicase-like domain-containing protein</fullName>
    </recommendedName>
</protein>
<feature type="non-terminal residue" evidence="2">
    <location>
        <position position="56"/>
    </location>
</feature>
<dbReference type="InterPro" id="IPR025476">
    <property type="entry name" value="Helitron_helicase-like"/>
</dbReference>
<sequence length="56" mass="6345">VAQVYTIEFQKRGLPHMHLLIFLDRRDKLLDAAAVDSAIRATWPDPISEPALFQAV</sequence>
<dbReference type="Pfam" id="PF14214">
    <property type="entry name" value="Helitron_like_N"/>
    <property type="match status" value="1"/>
</dbReference>
<organism evidence="2 3">
    <name type="scientific">Lentinus brumalis</name>
    <dbReference type="NCBI Taxonomy" id="2498619"/>
    <lineage>
        <taxon>Eukaryota</taxon>
        <taxon>Fungi</taxon>
        <taxon>Dikarya</taxon>
        <taxon>Basidiomycota</taxon>
        <taxon>Agaricomycotina</taxon>
        <taxon>Agaricomycetes</taxon>
        <taxon>Polyporales</taxon>
        <taxon>Polyporaceae</taxon>
        <taxon>Lentinus</taxon>
    </lineage>
</organism>
<keyword evidence="3" id="KW-1185">Reference proteome</keyword>
<name>A0A371D326_9APHY</name>